<dbReference type="OrthoDB" id="9776898at2"/>
<keyword evidence="2" id="KW-1185">Reference proteome</keyword>
<dbReference type="InterPro" id="IPR007434">
    <property type="entry name" value="FemAB-like"/>
</dbReference>
<comment type="caution">
    <text evidence="1">The sequence shown here is derived from an EMBL/GenBank/DDBJ whole genome shotgun (WGS) entry which is preliminary data.</text>
</comment>
<proteinExistence type="predicted"/>
<dbReference type="InterPro" id="IPR016181">
    <property type="entry name" value="Acyl_CoA_acyltransferase"/>
</dbReference>
<dbReference type="EMBL" id="VDFU01000009">
    <property type="protein sequence ID" value="TNC49820.1"/>
    <property type="molecule type" value="Genomic_DNA"/>
</dbReference>
<dbReference type="Proteomes" id="UP000305887">
    <property type="component" value="Unassembled WGS sequence"/>
</dbReference>
<evidence type="ECO:0000313" key="2">
    <source>
        <dbReference type="Proteomes" id="UP000305887"/>
    </source>
</evidence>
<accession>A0A5C4N046</accession>
<gene>
    <name evidence="1" type="ORF">FHG66_09910</name>
</gene>
<dbReference type="RefSeq" id="WP_139076596.1">
    <property type="nucleotide sequence ID" value="NZ_VDFU01000009.1"/>
</dbReference>
<organism evidence="1 2">
    <name type="scientific">Rubellimicrobium rubrum</name>
    <dbReference type="NCBI Taxonomy" id="2585369"/>
    <lineage>
        <taxon>Bacteria</taxon>
        <taxon>Pseudomonadati</taxon>
        <taxon>Pseudomonadota</taxon>
        <taxon>Alphaproteobacteria</taxon>
        <taxon>Rhodobacterales</taxon>
        <taxon>Roseobacteraceae</taxon>
        <taxon>Rubellimicrobium</taxon>
    </lineage>
</organism>
<protein>
    <submittedName>
        <fullName evidence="1">N-acetyltransferase</fullName>
    </submittedName>
</protein>
<dbReference type="PANTHER" id="PTHR47017:SF1">
    <property type="entry name" value="ACYL-COA"/>
    <property type="match status" value="1"/>
</dbReference>
<dbReference type="SUPFAM" id="SSF55729">
    <property type="entry name" value="Acyl-CoA N-acyltransferases (Nat)"/>
    <property type="match status" value="1"/>
</dbReference>
<dbReference type="AlphaFoldDB" id="A0A5C4N046"/>
<keyword evidence="1" id="KW-0808">Transferase</keyword>
<reference evidence="1 2" key="1">
    <citation type="submission" date="2019-06" db="EMBL/GenBank/DDBJ databases">
        <title>YIM 131921 draft genome.</title>
        <authorList>
            <person name="Jiang L."/>
        </authorList>
    </citation>
    <scope>NUCLEOTIDE SEQUENCE [LARGE SCALE GENOMIC DNA]</scope>
    <source>
        <strain evidence="1 2">YIM 131921</strain>
    </source>
</reference>
<dbReference type="PANTHER" id="PTHR47017">
    <property type="entry name" value="ACYL-COA"/>
    <property type="match status" value="1"/>
</dbReference>
<dbReference type="Pfam" id="PF04339">
    <property type="entry name" value="FemAB_like"/>
    <property type="match status" value="1"/>
</dbReference>
<dbReference type="GO" id="GO:0016740">
    <property type="term" value="F:transferase activity"/>
    <property type="evidence" value="ECO:0007669"/>
    <property type="project" value="UniProtKB-KW"/>
</dbReference>
<sequence>MTTLEVSVHDRIAEIAPEVWDACACPEAADGGRPLDPFTTHRFLLALEDSRSVGGRSGWQPRHLSVQMGGETIAVAPLYAKSHSQGEYIFDWSWANAWERAGGSYYPKLQMAVPFTPVTGRRFLCRPGHEMAGRAGLVQAAVKIAADNHLSSVHVTFCTEQEAEAGEAMGLLPRASQQYHWEDEGYGSFDGFLGALSSRKRKTIRKERAEAQGFGGEIVALTGEAIEKRHWDAMWRFYQDTGARKWGSPYLTRSFFDLAAERLRDDCLLFFATRNDRPVAGAWNFVGRDTLFGRYWGATEHIPMMHFELCYYQAIDWALAHGLSRVEAGAQGEHKIARGYKPVMCHSLHWIGDERFRAAIADFLDREREAVGEEIEVLTALGPFRREAHVEQD</sequence>
<dbReference type="Gene3D" id="3.40.630.30">
    <property type="match status" value="1"/>
</dbReference>
<evidence type="ECO:0000313" key="1">
    <source>
        <dbReference type="EMBL" id="TNC49820.1"/>
    </source>
</evidence>
<name>A0A5C4N046_9RHOB</name>